<dbReference type="Proteomes" id="UP000198323">
    <property type="component" value="Unassembled WGS sequence"/>
</dbReference>
<evidence type="ECO:0000313" key="3">
    <source>
        <dbReference type="Proteomes" id="UP000198323"/>
    </source>
</evidence>
<dbReference type="Pfam" id="PF21010">
    <property type="entry name" value="HA2_C"/>
    <property type="match status" value="1"/>
</dbReference>
<comment type="caution">
    <text evidence="2">The sequence shown here is derived from an EMBL/GenBank/DDBJ whole genome shotgun (WGS) entry which is preliminary data.</text>
</comment>
<keyword evidence="3" id="KW-1185">Reference proteome</keyword>
<dbReference type="AlphaFoldDB" id="A0A226MC73"/>
<dbReference type="SMART" id="SM00847">
    <property type="entry name" value="HA2"/>
    <property type="match status" value="1"/>
</dbReference>
<dbReference type="InterPro" id="IPR007502">
    <property type="entry name" value="Helicase-assoc_dom"/>
</dbReference>
<dbReference type="EMBL" id="MCFN01001770">
    <property type="protein sequence ID" value="OXB52885.1"/>
    <property type="molecule type" value="Genomic_DNA"/>
</dbReference>
<name>A0A226MC73_CALSU</name>
<dbReference type="FunFam" id="1.20.120.1080:FF:000008">
    <property type="entry name" value="probable ATP-dependent RNA helicase YTHDC2"/>
    <property type="match status" value="1"/>
</dbReference>
<protein>
    <recommendedName>
        <fullName evidence="1">Helicase-associated domain-containing protein</fullName>
    </recommendedName>
</protein>
<dbReference type="STRING" id="9009.A0A226MC73"/>
<dbReference type="PANTHER" id="PTHR18934">
    <property type="entry name" value="ATP-DEPENDENT RNA HELICASE"/>
    <property type="match status" value="1"/>
</dbReference>
<dbReference type="Gene3D" id="1.20.120.1080">
    <property type="match status" value="1"/>
</dbReference>
<sequence>CRVFMLHSNMQTLDQENVLKTPPSGIRKIAKVFGCPELCYSVKNCVDFKSQCCPEKRELNTSYVKTSSSLYELCLHTELLAPVECPVADFLKKAPTPPPALIVTDAFQMLKQIDAMDVWEDLTELSYHLAKLHVEPHLGAMVLCAVVLECLDPVLTIACAFVYRDPFVLPALAFQKRAAVVCRKELAEGTFSDHMVLLRAFQKLKQPGLSIALVRIPPSNGQAAALQTLPADWLVYDEMTRAHRIANIRRCSAVTPVTVALFSGPASLPHHALPRSFVKCTVRNDRYPDLIFCCRNVHVFFYVFNSGNRESSNDDSDRGMEDDRYNMALLKRDEWLRFNLDPDVSNV</sequence>
<feature type="non-terminal residue" evidence="2">
    <location>
        <position position="1"/>
    </location>
</feature>
<dbReference type="OrthoDB" id="6103986at2759"/>
<evidence type="ECO:0000259" key="1">
    <source>
        <dbReference type="SMART" id="SM00847"/>
    </source>
</evidence>
<dbReference type="PANTHER" id="PTHR18934:SF213">
    <property type="entry name" value="3'-5' RNA HELICASE YTHDC2"/>
    <property type="match status" value="1"/>
</dbReference>
<organism evidence="2 3">
    <name type="scientific">Callipepla squamata</name>
    <name type="common">Scaled quail</name>
    <dbReference type="NCBI Taxonomy" id="9009"/>
    <lineage>
        <taxon>Eukaryota</taxon>
        <taxon>Metazoa</taxon>
        <taxon>Chordata</taxon>
        <taxon>Craniata</taxon>
        <taxon>Vertebrata</taxon>
        <taxon>Euteleostomi</taxon>
        <taxon>Archelosauria</taxon>
        <taxon>Archosauria</taxon>
        <taxon>Dinosauria</taxon>
        <taxon>Saurischia</taxon>
        <taxon>Theropoda</taxon>
        <taxon>Coelurosauria</taxon>
        <taxon>Aves</taxon>
        <taxon>Neognathae</taxon>
        <taxon>Galloanserae</taxon>
        <taxon>Galliformes</taxon>
        <taxon>Odontophoridae</taxon>
        <taxon>Callipepla</taxon>
    </lineage>
</organism>
<dbReference type="GO" id="GO:0003723">
    <property type="term" value="F:RNA binding"/>
    <property type="evidence" value="ECO:0007669"/>
    <property type="project" value="TreeGrafter"/>
</dbReference>
<gene>
    <name evidence="2" type="ORF">ASZ78_015138</name>
</gene>
<proteinExistence type="predicted"/>
<feature type="domain" description="Helicase-associated" evidence="1">
    <location>
        <begin position="105"/>
        <end position="198"/>
    </location>
</feature>
<accession>A0A226MC73</accession>
<dbReference type="GO" id="GO:0004386">
    <property type="term" value="F:helicase activity"/>
    <property type="evidence" value="ECO:0007669"/>
    <property type="project" value="TreeGrafter"/>
</dbReference>
<reference evidence="2 3" key="1">
    <citation type="submission" date="2016-07" db="EMBL/GenBank/DDBJ databases">
        <title>Disparate Historic Effective Population Sizes Predicted by Modern Levels of Genome Diversity for the Scaled Quail (Callipepla squamata) and the Northern Bobwhite (Colinus virginianus): Inferences from First and Second Generation Draft Genome Assemblies for Sympatric New World Quail.</title>
        <authorList>
            <person name="Oldeschulte D.L."/>
            <person name="Halley Y.A."/>
            <person name="Bhattarai E.K."/>
            <person name="Brashear W.A."/>
            <person name="Hill J."/>
            <person name="Metz R.P."/>
            <person name="Johnson C.D."/>
            <person name="Rollins D."/>
            <person name="Peterson M.J."/>
            <person name="Bickhart D.M."/>
            <person name="Decker J.E."/>
            <person name="Seabury C.M."/>
        </authorList>
    </citation>
    <scope>NUCLEOTIDE SEQUENCE [LARGE SCALE GENOMIC DNA]</scope>
    <source>
        <strain evidence="2 3">Texas</strain>
        <tissue evidence="2">Leg muscle</tissue>
    </source>
</reference>
<evidence type="ECO:0000313" key="2">
    <source>
        <dbReference type="EMBL" id="OXB52885.1"/>
    </source>
</evidence>